<evidence type="ECO:0000256" key="1">
    <source>
        <dbReference type="ARBA" id="ARBA00004236"/>
    </source>
</evidence>
<evidence type="ECO:0000256" key="3">
    <source>
        <dbReference type="ARBA" id="ARBA00023136"/>
    </source>
</evidence>
<name>A0ABV7DWZ1_9RHOB</name>
<comment type="subcellular location">
    <subcellularLocation>
        <location evidence="1">Cell membrane</location>
    </subcellularLocation>
</comment>
<organism evidence="4 5">
    <name type="scientific">Tabrizicola soli</name>
    <dbReference type="NCBI Taxonomy" id="2185115"/>
    <lineage>
        <taxon>Bacteria</taxon>
        <taxon>Pseudomonadati</taxon>
        <taxon>Pseudomonadota</taxon>
        <taxon>Alphaproteobacteria</taxon>
        <taxon>Rhodobacterales</taxon>
        <taxon>Paracoccaceae</taxon>
        <taxon>Tabrizicola</taxon>
    </lineage>
</organism>
<keyword evidence="5" id="KW-1185">Reference proteome</keyword>
<keyword evidence="2" id="KW-1003">Cell membrane</keyword>
<evidence type="ECO:0000256" key="2">
    <source>
        <dbReference type="ARBA" id="ARBA00022475"/>
    </source>
</evidence>
<dbReference type="Pfam" id="PF06977">
    <property type="entry name" value="SdiA-regulated"/>
    <property type="match status" value="1"/>
</dbReference>
<dbReference type="CDD" id="cd09971">
    <property type="entry name" value="SdiA-regulated"/>
    <property type="match status" value="1"/>
</dbReference>
<accession>A0ABV7DWZ1</accession>
<dbReference type="RefSeq" id="WP_197645054.1">
    <property type="nucleotide sequence ID" value="NZ_JAEACP010000013.1"/>
</dbReference>
<dbReference type="Proteomes" id="UP001595445">
    <property type="component" value="Unassembled WGS sequence"/>
</dbReference>
<evidence type="ECO:0000313" key="4">
    <source>
        <dbReference type="EMBL" id="MFC3086548.1"/>
    </source>
</evidence>
<dbReference type="EMBL" id="JBHRSM010000018">
    <property type="protein sequence ID" value="MFC3086548.1"/>
    <property type="molecule type" value="Genomic_DNA"/>
</dbReference>
<gene>
    <name evidence="4" type="ORF">ACFOD6_10875</name>
</gene>
<proteinExistence type="predicted"/>
<comment type="caution">
    <text evidence="4">The sequence shown here is derived from an EMBL/GenBank/DDBJ whole genome shotgun (WGS) entry which is preliminary data.</text>
</comment>
<sequence>MPRSADRDASTAPGPRGRWLFWLLAGLALILASGVWAGGLFGLAAQVLAIRALPPDRIDGLDLGAYQVVIEARPIEGLTDNTSGLTYSPATGTLFTAINHPPALAELSTDGRVLRHIDLVGARDVEGITHVDGDRFIIVDEGKSRLNWISITPATTAIDLENSPFITLDLGTVSNMGFEGISWDQRRQELVVVQEMLPVRVLVVGGLDRAVRGQGLGIELREWRPEGWAGHGVSDLSSVTVHDLTGNMVLLSDMSSILIEYSAAGQPLSLLALWAGRHGLRDGVPQAEGVALAPDGAVYIVSEPNLFYRFDHPASAVRD</sequence>
<evidence type="ECO:0000313" key="5">
    <source>
        <dbReference type="Proteomes" id="UP001595445"/>
    </source>
</evidence>
<protein>
    <submittedName>
        <fullName evidence="4">SdiA-regulated domain-containing protein</fullName>
    </submittedName>
</protein>
<keyword evidence="3" id="KW-0472">Membrane</keyword>
<reference evidence="5" key="1">
    <citation type="journal article" date="2019" name="Int. J. Syst. Evol. Microbiol.">
        <title>The Global Catalogue of Microorganisms (GCM) 10K type strain sequencing project: providing services to taxonomists for standard genome sequencing and annotation.</title>
        <authorList>
            <consortium name="The Broad Institute Genomics Platform"/>
            <consortium name="The Broad Institute Genome Sequencing Center for Infectious Disease"/>
            <person name="Wu L."/>
            <person name="Ma J."/>
        </authorList>
    </citation>
    <scope>NUCLEOTIDE SEQUENCE [LARGE SCALE GENOMIC DNA]</scope>
    <source>
        <strain evidence="5">KCTC 62102</strain>
    </source>
</reference>
<dbReference type="SUPFAM" id="SSF50956">
    <property type="entry name" value="Thermostable phytase (3-phytase)"/>
    <property type="match status" value="1"/>
</dbReference>
<dbReference type="InterPro" id="IPR009722">
    <property type="entry name" value="YjiK/CarP"/>
</dbReference>